<dbReference type="InterPro" id="IPR025110">
    <property type="entry name" value="AMP-bd_C"/>
</dbReference>
<dbReference type="InterPro" id="IPR010071">
    <property type="entry name" value="AA_adenyl_dom"/>
</dbReference>
<dbReference type="InterPro" id="IPR000873">
    <property type="entry name" value="AMP-dep_synth/lig_dom"/>
</dbReference>
<dbReference type="CDD" id="cd05930">
    <property type="entry name" value="A_NRPS"/>
    <property type="match status" value="1"/>
</dbReference>
<dbReference type="STRING" id="1123243.SAMN02745190_01561"/>
<sequence>MIKNVLEYLQSSAKNFPNKVAFADSNQEVTFCELNKRALELAWKIREQCGEVRRRPIAVYMKKSVDCIIAFMGIAYSGNFYSPLDISSPLARNNKILEVLKPMAIIYAQEENTLDGSWENIILPREIDDNVSDIDISPICDVDPLYVLFTSGSTGQPKGVVISHRSVIDYAEWLADTFSFDEHTVFGNQAPFYFDNSILDIYSTLKNGAATYIIPDICFTFHKQLFAYLNEHKINTLFWVPSALVSVANGRALDELHLEHLEKVLFCGEVMPNKQLNIWRKAYPEVLYANLYGPTEITDVCAYYIVDREFSDDEPLPIGVPCANTEIIILDEDNKPVVGQGLGELCVRGTCLSLGYYDNTEKTESAFVQNPLNPYYHDLLYRTGDLVRFNERGEIEYVCRKDFQIKLQGHRIELGEIETATLALPEVGQACALYDEEKKRIVLIISLINVEIGEKQLYQQLKVKLPWYMLPGKIILLDELPLNLNGKVDRVRLRREYLEDGTGKS</sequence>
<dbReference type="Gene3D" id="3.40.50.12780">
    <property type="entry name" value="N-terminal domain of ligase-like"/>
    <property type="match status" value="1"/>
</dbReference>
<evidence type="ECO:0000259" key="2">
    <source>
        <dbReference type="Pfam" id="PF13193"/>
    </source>
</evidence>
<gene>
    <name evidence="3" type="ORF">SAMN02745190_01561</name>
</gene>
<feature type="domain" description="AMP-binding enzyme C-terminal" evidence="2">
    <location>
        <begin position="416"/>
        <end position="487"/>
    </location>
</feature>
<dbReference type="Pfam" id="PF00501">
    <property type="entry name" value="AMP-binding"/>
    <property type="match status" value="1"/>
</dbReference>
<dbReference type="SUPFAM" id="SSF56801">
    <property type="entry name" value="Acetyl-CoA synthetase-like"/>
    <property type="match status" value="1"/>
</dbReference>
<dbReference type="GO" id="GO:0031177">
    <property type="term" value="F:phosphopantetheine binding"/>
    <property type="evidence" value="ECO:0007669"/>
    <property type="project" value="TreeGrafter"/>
</dbReference>
<dbReference type="InterPro" id="IPR042099">
    <property type="entry name" value="ANL_N_sf"/>
</dbReference>
<evidence type="ECO:0000313" key="3">
    <source>
        <dbReference type="EMBL" id="SHE95455.1"/>
    </source>
</evidence>
<accession>A0A1M4XPR3</accession>
<proteinExistence type="predicted"/>
<dbReference type="GO" id="GO:0043041">
    <property type="term" value="P:amino acid activation for nonribosomal peptide biosynthetic process"/>
    <property type="evidence" value="ECO:0007669"/>
    <property type="project" value="TreeGrafter"/>
</dbReference>
<reference evidence="3 4" key="1">
    <citation type="submission" date="2016-11" db="EMBL/GenBank/DDBJ databases">
        <authorList>
            <person name="Jaros S."/>
            <person name="Januszkiewicz K."/>
            <person name="Wedrychowicz H."/>
        </authorList>
    </citation>
    <scope>NUCLEOTIDE SEQUENCE [LARGE SCALE GENOMIC DNA]</scope>
    <source>
        <strain evidence="3 4">DSM 10502</strain>
    </source>
</reference>
<dbReference type="EMBL" id="FQUG01000005">
    <property type="protein sequence ID" value="SHE95455.1"/>
    <property type="molecule type" value="Genomic_DNA"/>
</dbReference>
<evidence type="ECO:0000313" key="4">
    <source>
        <dbReference type="Proteomes" id="UP000184404"/>
    </source>
</evidence>
<protein>
    <submittedName>
        <fullName evidence="3">Amino acid adenylation domain-containing protein</fullName>
    </submittedName>
</protein>
<dbReference type="PANTHER" id="PTHR45527:SF1">
    <property type="entry name" value="FATTY ACID SYNTHASE"/>
    <property type="match status" value="1"/>
</dbReference>
<dbReference type="InterPro" id="IPR020845">
    <property type="entry name" value="AMP-binding_CS"/>
</dbReference>
<dbReference type="PROSITE" id="PS00455">
    <property type="entry name" value="AMP_BINDING"/>
    <property type="match status" value="1"/>
</dbReference>
<dbReference type="Gene3D" id="3.30.300.30">
    <property type="match status" value="1"/>
</dbReference>
<name>A0A1M4XPR3_9FIRM</name>
<dbReference type="InterPro" id="IPR045851">
    <property type="entry name" value="AMP-bd_C_sf"/>
</dbReference>
<dbReference type="OrthoDB" id="9778383at2"/>
<dbReference type="RefSeq" id="WP_072935651.1">
    <property type="nucleotide sequence ID" value="NZ_FQUG01000005.1"/>
</dbReference>
<dbReference type="GO" id="GO:0005737">
    <property type="term" value="C:cytoplasm"/>
    <property type="evidence" value="ECO:0007669"/>
    <property type="project" value="TreeGrafter"/>
</dbReference>
<evidence type="ECO:0000259" key="1">
    <source>
        <dbReference type="Pfam" id="PF00501"/>
    </source>
</evidence>
<organism evidence="3 4">
    <name type="scientific">Schwartzia succinivorans DSM 10502</name>
    <dbReference type="NCBI Taxonomy" id="1123243"/>
    <lineage>
        <taxon>Bacteria</taxon>
        <taxon>Bacillati</taxon>
        <taxon>Bacillota</taxon>
        <taxon>Negativicutes</taxon>
        <taxon>Selenomonadales</taxon>
        <taxon>Selenomonadaceae</taxon>
        <taxon>Schwartzia</taxon>
    </lineage>
</organism>
<feature type="domain" description="AMP-dependent synthetase/ligase" evidence="1">
    <location>
        <begin position="10"/>
        <end position="357"/>
    </location>
</feature>
<dbReference type="NCBIfam" id="TIGR01733">
    <property type="entry name" value="AA-adenyl-dom"/>
    <property type="match status" value="1"/>
</dbReference>
<dbReference type="Pfam" id="PF13193">
    <property type="entry name" value="AMP-binding_C"/>
    <property type="match status" value="1"/>
</dbReference>
<dbReference type="GO" id="GO:0044550">
    <property type="term" value="P:secondary metabolite biosynthetic process"/>
    <property type="evidence" value="ECO:0007669"/>
    <property type="project" value="TreeGrafter"/>
</dbReference>
<dbReference type="AlphaFoldDB" id="A0A1M4XPR3"/>
<dbReference type="Proteomes" id="UP000184404">
    <property type="component" value="Unassembled WGS sequence"/>
</dbReference>
<keyword evidence="4" id="KW-1185">Reference proteome</keyword>
<dbReference type="PANTHER" id="PTHR45527">
    <property type="entry name" value="NONRIBOSOMAL PEPTIDE SYNTHETASE"/>
    <property type="match status" value="1"/>
</dbReference>